<dbReference type="EMBL" id="QXFY01000015">
    <property type="protein sequence ID" value="KAE9361781.1"/>
    <property type="molecule type" value="Genomic_DNA"/>
</dbReference>
<dbReference type="EMBL" id="QXGD01000319">
    <property type="protein sequence ID" value="KAE9243440.1"/>
    <property type="molecule type" value="Genomic_DNA"/>
</dbReference>
<evidence type="ECO:0000313" key="3">
    <source>
        <dbReference type="EMBL" id="KAE9030938.1"/>
    </source>
</evidence>
<evidence type="ECO:0000313" key="21">
    <source>
        <dbReference type="Proteomes" id="UP000488956"/>
    </source>
</evidence>
<dbReference type="EMBL" id="QXGA01000242">
    <property type="protein sequence ID" value="KAE9149376.1"/>
    <property type="molecule type" value="Genomic_DNA"/>
</dbReference>
<dbReference type="AlphaFoldDB" id="A0A6A3SSI0"/>
<name>A0A6A3SSI0_9STRA</name>
<evidence type="ECO:0000313" key="18">
    <source>
        <dbReference type="Proteomes" id="UP000460718"/>
    </source>
</evidence>
<evidence type="ECO:0008006" key="22">
    <source>
        <dbReference type="Google" id="ProtNLM"/>
    </source>
</evidence>
<evidence type="ECO:0000313" key="5">
    <source>
        <dbReference type="EMBL" id="KAE9123610.1"/>
    </source>
</evidence>
<organism evidence="4 17">
    <name type="scientific">Phytophthora fragariae</name>
    <dbReference type="NCBI Taxonomy" id="53985"/>
    <lineage>
        <taxon>Eukaryota</taxon>
        <taxon>Sar</taxon>
        <taxon>Stramenopiles</taxon>
        <taxon>Oomycota</taxon>
        <taxon>Peronosporomycetes</taxon>
        <taxon>Peronosporales</taxon>
        <taxon>Peronosporaceae</taxon>
        <taxon>Phytophthora</taxon>
    </lineage>
</organism>
<evidence type="ECO:0000313" key="2">
    <source>
        <dbReference type="EMBL" id="KAE8942116.1"/>
    </source>
</evidence>
<evidence type="ECO:0000313" key="10">
    <source>
        <dbReference type="EMBL" id="KAE9317922.1"/>
    </source>
</evidence>
<dbReference type="EMBL" id="QXFW01000008">
    <property type="protein sequence ID" value="KAE9030938.1"/>
    <property type="molecule type" value="Genomic_DNA"/>
</dbReference>
<feature type="chain" id="PRO_5036166075" description="PH domain-containing protein" evidence="1">
    <location>
        <begin position="17"/>
        <end position="62"/>
    </location>
</feature>
<evidence type="ECO:0000313" key="14">
    <source>
        <dbReference type="Proteomes" id="UP000437068"/>
    </source>
</evidence>
<evidence type="ECO:0000256" key="1">
    <source>
        <dbReference type="SAM" id="SignalP"/>
    </source>
</evidence>
<reference evidence="12 13" key="1">
    <citation type="submission" date="2018-08" db="EMBL/GenBank/DDBJ databases">
        <title>Genomic investigation of the strawberry pathogen Phytophthora fragariae indicates pathogenicity is determined by transcriptional variation in three key races.</title>
        <authorList>
            <person name="Adams T.M."/>
            <person name="Armitage A.D."/>
            <person name="Sobczyk M.K."/>
            <person name="Bates H.J."/>
            <person name="Dunwell J.M."/>
            <person name="Nellist C.F."/>
            <person name="Harrison R.J."/>
        </authorList>
    </citation>
    <scope>NUCLEOTIDE SEQUENCE [LARGE SCALE GENOMIC DNA]</scope>
    <source>
        <strain evidence="10 14">A4</strain>
        <strain evidence="9 15">BC-1</strain>
        <strain evidence="8 19">BC-23</strain>
        <strain evidence="7 13">NOV-27</strain>
        <strain evidence="6 16">NOV-5</strain>
        <strain evidence="4 17">NOV-71</strain>
        <strain evidence="11 20">NOV-77</strain>
        <strain evidence="2 12">NOV-9</strain>
        <strain evidence="5 21">ONT-3</strain>
        <strain evidence="3 18">SCRP245</strain>
    </source>
</reference>
<dbReference type="EMBL" id="QXFX01000251">
    <property type="protein sequence ID" value="KAE9123610.1"/>
    <property type="molecule type" value="Genomic_DNA"/>
</dbReference>
<sequence length="62" mass="7115">MVTWVLAIFFTCDVEAQLERSAPTNERRDWVINIHSCFQLEASTCYLPTCCRVTAFINLSIS</sequence>
<dbReference type="EMBL" id="QXGE01000267">
    <property type="protein sequence ID" value="KAE9317922.1"/>
    <property type="molecule type" value="Genomic_DNA"/>
</dbReference>
<evidence type="ECO:0000313" key="11">
    <source>
        <dbReference type="EMBL" id="KAE9361781.1"/>
    </source>
</evidence>
<keyword evidence="13" id="KW-1185">Reference proteome</keyword>
<dbReference type="Proteomes" id="UP000488956">
    <property type="component" value="Unassembled WGS sequence"/>
</dbReference>
<feature type="signal peptide" evidence="1">
    <location>
        <begin position="1"/>
        <end position="16"/>
    </location>
</feature>
<evidence type="ECO:0000313" key="19">
    <source>
        <dbReference type="Proteomes" id="UP000476176"/>
    </source>
</evidence>
<proteinExistence type="predicted"/>
<evidence type="ECO:0000313" key="7">
    <source>
        <dbReference type="EMBL" id="KAE9221068.1"/>
    </source>
</evidence>
<evidence type="ECO:0000313" key="13">
    <source>
        <dbReference type="Proteomes" id="UP000433483"/>
    </source>
</evidence>
<evidence type="ECO:0000313" key="6">
    <source>
        <dbReference type="EMBL" id="KAE9149376.1"/>
    </source>
</evidence>
<dbReference type="EMBL" id="QXGF01000322">
    <property type="protein sequence ID" value="KAE8942116.1"/>
    <property type="molecule type" value="Genomic_DNA"/>
</dbReference>
<evidence type="ECO:0000313" key="4">
    <source>
        <dbReference type="EMBL" id="KAE9122058.1"/>
    </source>
</evidence>
<dbReference type="Proteomes" id="UP000441208">
    <property type="component" value="Unassembled WGS sequence"/>
</dbReference>
<dbReference type="Proteomes" id="UP000476176">
    <property type="component" value="Unassembled WGS sequence"/>
</dbReference>
<dbReference type="EMBL" id="QXGB01000286">
    <property type="protein sequence ID" value="KAE9221068.1"/>
    <property type="molecule type" value="Genomic_DNA"/>
</dbReference>
<dbReference type="Proteomes" id="UP000440732">
    <property type="component" value="Unassembled WGS sequence"/>
</dbReference>
<dbReference type="Proteomes" id="UP000433483">
    <property type="component" value="Unassembled WGS sequence"/>
</dbReference>
<dbReference type="Proteomes" id="UP000486351">
    <property type="component" value="Unassembled WGS sequence"/>
</dbReference>
<evidence type="ECO:0000313" key="15">
    <source>
        <dbReference type="Proteomes" id="UP000440367"/>
    </source>
</evidence>
<dbReference type="Proteomes" id="UP000437068">
    <property type="component" value="Unassembled WGS sequence"/>
</dbReference>
<evidence type="ECO:0000313" key="17">
    <source>
        <dbReference type="Proteomes" id="UP000441208"/>
    </source>
</evidence>
<dbReference type="Proteomes" id="UP000429523">
    <property type="component" value="Unassembled WGS sequence"/>
</dbReference>
<comment type="caution">
    <text evidence="4">The sequence shown here is derived from an EMBL/GenBank/DDBJ whole genome shotgun (WGS) entry which is preliminary data.</text>
</comment>
<dbReference type="Proteomes" id="UP000440367">
    <property type="component" value="Unassembled WGS sequence"/>
</dbReference>
<evidence type="ECO:0000313" key="12">
    <source>
        <dbReference type="Proteomes" id="UP000429523"/>
    </source>
</evidence>
<dbReference type="EMBL" id="QXGC01000250">
    <property type="protein sequence ID" value="KAE9243187.1"/>
    <property type="molecule type" value="Genomic_DNA"/>
</dbReference>
<evidence type="ECO:0000313" key="16">
    <source>
        <dbReference type="Proteomes" id="UP000440732"/>
    </source>
</evidence>
<protein>
    <recommendedName>
        <fullName evidence="22">PH domain-containing protein</fullName>
    </recommendedName>
</protein>
<evidence type="ECO:0000313" key="20">
    <source>
        <dbReference type="Proteomes" id="UP000486351"/>
    </source>
</evidence>
<dbReference type="Proteomes" id="UP000460718">
    <property type="component" value="Unassembled WGS sequence"/>
</dbReference>
<evidence type="ECO:0000313" key="8">
    <source>
        <dbReference type="EMBL" id="KAE9243187.1"/>
    </source>
</evidence>
<accession>A0A6A3SSI0</accession>
<gene>
    <name evidence="10" type="ORF">PF001_g6618</name>
    <name evidence="9" type="ORF">PF002_g8259</name>
    <name evidence="8" type="ORF">PF004_g6260</name>
    <name evidence="7" type="ORF">PF005_g7238</name>
    <name evidence="6" type="ORF">PF006_g6132</name>
    <name evidence="4" type="ORF">PF007_g7592</name>
    <name evidence="11" type="ORF">PF008_g684</name>
    <name evidence="2" type="ORF">PF009_g8108</name>
    <name evidence="5" type="ORF">PF010_g6341</name>
    <name evidence="3" type="ORF">PF011_g383</name>
</gene>
<dbReference type="EMBL" id="QXFZ01000304">
    <property type="protein sequence ID" value="KAE9122058.1"/>
    <property type="molecule type" value="Genomic_DNA"/>
</dbReference>
<evidence type="ECO:0000313" key="9">
    <source>
        <dbReference type="EMBL" id="KAE9243440.1"/>
    </source>
</evidence>
<keyword evidence="1" id="KW-0732">Signal</keyword>